<dbReference type="InterPro" id="IPR011444">
    <property type="entry name" value="DUF1549"/>
</dbReference>
<dbReference type="Proteomes" id="UP000011885">
    <property type="component" value="Unassembled WGS sequence"/>
</dbReference>
<dbReference type="PANTHER" id="PTHR35889">
    <property type="entry name" value="CYCLOINULO-OLIGOSACCHARIDE FRUCTANOTRANSFERASE-RELATED"/>
    <property type="match status" value="1"/>
</dbReference>
<feature type="domain" description="DUF1549" evidence="2">
    <location>
        <begin position="131"/>
        <end position="343"/>
    </location>
</feature>
<feature type="domain" description="Cytochrome C Planctomycete-type" evidence="4">
    <location>
        <begin position="4"/>
        <end position="61"/>
    </location>
</feature>
<dbReference type="Pfam" id="PF07583">
    <property type="entry name" value="PSCyt2"/>
    <property type="match status" value="1"/>
</dbReference>
<dbReference type="InterPro" id="IPR022655">
    <property type="entry name" value="DUF1553"/>
</dbReference>
<keyword evidence="6" id="KW-1185">Reference proteome</keyword>
<dbReference type="PATRIC" id="fig|1263870.3.peg.1559"/>
<gene>
    <name evidence="5" type="ORF">RSSM_01456</name>
</gene>
<proteinExistence type="predicted"/>
<dbReference type="Pfam" id="PF07587">
    <property type="entry name" value="PSD1"/>
    <property type="match status" value="1"/>
</dbReference>
<feature type="compositionally biased region" description="Gly residues" evidence="1">
    <location>
        <begin position="706"/>
        <end position="718"/>
    </location>
</feature>
<evidence type="ECO:0000256" key="1">
    <source>
        <dbReference type="SAM" id="MobiDB-lite"/>
    </source>
</evidence>
<dbReference type="EMBL" id="ANOH01000111">
    <property type="protein sequence ID" value="EMI57110.1"/>
    <property type="molecule type" value="Genomic_DNA"/>
</dbReference>
<feature type="domain" description="DUF1553" evidence="3">
    <location>
        <begin position="480"/>
        <end position="831"/>
    </location>
</feature>
<dbReference type="Pfam" id="PF07635">
    <property type="entry name" value="PSCyt1"/>
    <property type="match status" value="1"/>
</dbReference>
<organism evidence="5 6">
    <name type="scientific">Rhodopirellula sallentina SM41</name>
    <dbReference type="NCBI Taxonomy" id="1263870"/>
    <lineage>
        <taxon>Bacteria</taxon>
        <taxon>Pseudomonadati</taxon>
        <taxon>Planctomycetota</taxon>
        <taxon>Planctomycetia</taxon>
        <taxon>Pirellulales</taxon>
        <taxon>Pirellulaceae</taxon>
        <taxon>Rhodopirellula</taxon>
    </lineage>
</organism>
<evidence type="ECO:0000313" key="5">
    <source>
        <dbReference type="EMBL" id="EMI57110.1"/>
    </source>
</evidence>
<comment type="caution">
    <text evidence="5">The sequence shown here is derived from an EMBL/GenBank/DDBJ whole genome shotgun (WGS) entry which is preliminary data.</text>
</comment>
<evidence type="ECO:0000259" key="4">
    <source>
        <dbReference type="Pfam" id="PF07635"/>
    </source>
</evidence>
<accession>M5U6P8</accession>
<feature type="region of interest" description="Disordered" evidence="1">
    <location>
        <begin position="642"/>
        <end position="728"/>
    </location>
</feature>
<reference evidence="5 6" key="1">
    <citation type="journal article" date="2013" name="Mar. Genomics">
        <title>Expression of sulfatases in Rhodopirellula baltica and the diversity of sulfatases in the genus Rhodopirellula.</title>
        <authorList>
            <person name="Wegner C.E."/>
            <person name="Richter-Heitmann T."/>
            <person name="Klindworth A."/>
            <person name="Klockow C."/>
            <person name="Richter M."/>
            <person name="Achstetter T."/>
            <person name="Glockner F.O."/>
            <person name="Harder J."/>
        </authorList>
    </citation>
    <scope>NUCLEOTIDE SEQUENCE [LARGE SCALE GENOMIC DNA]</scope>
    <source>
        <strain evidence="5 6">SM41</strain>
    </source>
</reference>
<evidence type="ECO:0000259" key="3">
    <source>
        <dbReference type="Pfam" id="PF07587"/>
    </source>
</evidence>
<protein>
    <submittedName>
        <fullName evidence="5">Protein containing DUF1549</fullName>
    </submittedName>
</protein>
<dbReference type="AlphaFoldDB" id="M5U6P8"/>
<feature type="compositionally biased region" description="Gly residues" evidence="1">
    <location>
        <begin position="642"/>
        <end position="668"/>
    </location>
</feature>
<evidence type="ECO:0000313" key="6">
    <source>
        <dbReference type="Proteomes" id="UP000011885"/>
    </source>
</evidence>
<feature type="compositionally biased region" description="Gly residues" evidence="1">
    <location>
        <begin position="677"/>
        <end position="698"/>
    </location>
</feature>
<sequence>MKECYGCHSDRTGKIRGGLRLDTRQLLLIGGESGSAVVPGQPAESLLFTAMNHDGLVMPPKRKLSKQVIDDFREWIEMGAPDPRESAAALVKSTVSKADVRRAQESFWAYQPIKETQPPKVDREDWPKTDVDRFVLARLEEAELKPSEDDEPYRILRRLSFDLVGLPPSLTQIEKFSHMWADDPDAAISKVVDHYLKQPQFGERWGRHWLDVARYGESTGHAVNLTYPFAYRYRDYVIDAFNADKPYNEFVQEQIAGDLLPAADDETWAEQLVATSFLAIGPKNINDMDSLKFRSDLIDEQVDVTSRVFLGMSLACARCHDHKFDAIPQSDYYAMSGFFESTNTFYGSQKASTNPMVQQDSGILEYPVDAPSPGQKIYTQAELSDLKDNIATLRSELGQGSRFVGIQKRIYIGQLENELAGLDENGRPISFCMGVQCSASPGDATLLYRGEVDQRGDVIPRGFPSVLSTRPARIDKQTSGRRQLAEWIASDQNPLTARVMVNRVWHFMVGQGIIASPSDFGATGQPPSHPELLDFLTARFIESNWSVKSLVRDIATSRLYRQRTDMNEEAYEFDPTNSLLWRGHPRRLDAESIRDNMLAVSGQLDLKPPHGSEIANAGFVRIRNGVLEEISNGVGDMAGRMGGGGMGGGGMGPSGRLQRGGPGDGAGPGTRTQARGPGNGMRPGGDNMGQNGGGGMGRGEIQRGGMQRGGRASAGGRGNSDAGDVPPGRLDMVDANFRSVYLPQARNETPRSLDVFDFADSNAIVGRRETSNTADQALYLLNNPFVLRQSKAFATRIADEAATPTQQIKLAFRLAYARLPQTSELRTAKALLADFNGTEKGLELLCQSLLASAEFRYVY</sequence>
<name>M5U6P8_9BACT</name>
<dbReference type="PANTHER" id="PTHR35889:SF3">
    <property type="entry name" value="F-BOX DOMAIN-CONTAINING PROTEIN"/>
    <property type="match status" value="1"/>
</dbReference>
<dbReference type="InterPro" id="IPR011429">
    <property type="entry name" value="Cyt_c_Planctomycete-type"/>
</dbReference>
<evidence type="ECO:0000259" key="2">
    <source>
        <dbReference type="Pfam" id="PF07583"/>
    </source>
</evidence>